<dbReference type="InterPro" id="IPR036020">
    <property type="entry name" value="WW_dom_sf"/>
</dbReference>
<dbReference type="GeneID" id="112273467"/>
<accession>A0A2K1L0W9</accession>
<dbReference type="KEGG" id="ppp:112273467"/>
<dbReference type="Pfam" id="PF24747">
    <property type="entry name" value="Zn-ribbon_GIR1"/>
    <property type="match status" value="1"/>
</dbReference>
<dbReference type="PaxDb" id="3218-PP1S84_159V6.1"/>
<feature type="region of interest" description="Disordered" evidence="3">
    <location>
        <begin position="251"/>
        <end position="299"/>
    </location>
</feature>
<evidence type="ECO:0000256" key="3">
    <source>
        <dbReference type="SAM" id="MobiDB-lite"/>
    </source>
</evidence>
<evidence type="ECO:0000313" key="5">
    <source>
        <dbReference type="EMBL" id="PNR59678.1"/>
    </source>
</evidence>
<reference evidence="5 7" key="2">
    <citation type="journal article" date="2018" name="Plant J.">
        <title>The Physcomitrella patens chromosome-scale assembly reveals moss genome structure and evolution.</title>
        <authorList>
            <person name="Lang D."/>
            <person name="Ullrich K.K."/>
            <person name="Murat F."/>
            <person name="Fuchs J."/>
            <person name="Jenkins J."/>
            <person name="Haas F.B."/>
            <person name="Piednoel M."/>
            <person name="Gundlach H."/>
            <person name="Van Bel M."/>
            <person name="Meyberg R."/>
            <person name="Vives C."/>
            <person name="Morata J."/>
            <person name="Symeonidi A."/>
            <person name="Hiss M."/>
            <person name="Muchero W."/>
            <person name="Kamisugi Y."/>
            <person name="Saleh O."/>
            <person name="Blanc G."/>
            <person name="Decker E.L."/>
            <person name="van Gessel N."/>
            <person name="Grimwood J."/>
            <person name="Hayes R.D."/>
            <person name="Graham S.W."/>
            <person name="Gunter L.E."/>
            <person name="McDaniel S.F."/>
            <person name="Hoernstein S.N.W."/>
            <person name="Larsson A."/>
            <person name="Li F.W."/>
            <person name="Perroud P.F."/>
            <person name="Phillips J."/>
            <person name="Ranjan P."/>
            <person name="Rokshar D.S."/>
            <person name="Rothfels C.J."/>
            <person name="Schneider L."/>
            <person name="Shu S."/>
            <person name="Stevenson D.W."/>
            <person name="Thummler F."/>
            <person name="Tillich M."/>
            <person name="Villarreal Aguilar J.C."/>
            <person name="Widiez T."/>
            <person name="Wong G.K."/>
            <person name="Wymore A."/>
            <person name="Zhang Y."/>
            <person name="Zimmer A.D."/>
            <person name="Quatrano R.S."/>
            <person name="Mayer K.F.X."/>
            <person name="Goodstein D."/>
            <person name="Casacuberta J.M."/>
            <person name="Vandepoele K."/>
            <person name="Reski R."/>
            <person name="Cuming A.C."/>
            <person name="Tuskan G.A."/>
            <person name="Maumus F."/>
            <person name="Salse J."/>
            <person name="Schmutz J."/>
            <person name="Rensing S.A."/>
        </authorList>
    </citation>
    <scope>NUCLEOTIDE SEQUENCE [LARGE SCALE GENOMIC DNA]</scope>
    <source>
        <strain evidence="6 7">cv. Gransden 2004</strain>
    </source>
</reference>
<dbReference type="AlphaFoldDB" id="A0A2K1L0W9"/>
<feature type="domain" description="WW" evidence="4">
    <location>
        <begin position="87"/>
        <end position="121"/>
    </location>
</feature>
<reference evidence="5 7" key="1">
    <citation type="journal article" date="2008" name="Science">
        <title>The Physcomitrella genome reveals evolutionary insights into the conquest of land by plants.</title>
        <authorList>
            <person name="Rensing S."/>
            <person name="Lang D."/>
            <person name="Zimmer A."/>
            <person name="Terry A."/>
            <person name="Salamov A."/>
            <person name="Shapiro H."/>
            <person name="Nishiyama T."/>
            <person name="Perroud P.-F."/>
            <person name="Lindquist E."/>
            <person name="Kamisugi Y."/>
            <person name="Tanahashi T."/>
            <person name="Sakakibara K."/>
            <person name="Fujita T."/>
            <person name="Oishi K."/>
            <person name="Shin-I T."/>
            <person name="Kuroki Y."/>
            <person name="Toyoda A."/>
            <person name="Suzuki Y."/>
            <person name="Hashimoto A."/>
            <person name="Yamaguchi K."/>
            <person name="Sugano A."/>
            <person name="Kohara Y."/>
            <person name="Fujiyama A."/>
            <person name="Anterola A."/>
            <person name="Aoki S."/>
            <person name="Ashton N."/>
            <person name="Barbazuk W.B."/>
            <person name="Barker E."/>
            <person name="Bennetzen J."/>
            <person name="Bezanilla M."/>
            <person name="Blankenship R."/>
            <person name="Cho S.H."/>
            <person name="Dutcher S."/>
            <person name="Estelle M."/>
            <person name="Fawcett J.A."/>
            <person name="Gundlach H."/>
            <person name="Hanada K."/>
            <person name="Heyl A."/>
            <person name="Hicks K.A."/>
            <person name="Hugh J."/>
            <person name="Lohr M."/>
            <person name="Mayer K."/>
            <person name="Melkozernov A."/>
            <person name="Murata T."/>
            <person name="Nelson D."/>
            <person name="Pils B."/>
            <person name="Prigge M."/>
            <person name="Reiss B."/>
            <person name="Renner T."/>
            <person name="Rombauts S."/>
            <person name="Rushton P."/>
            <person name="Sanderfoot A."/>
            <person name="Schween G."/>
            <person name="Shiu S.-H."/>
            <person name="Stueber K."/>
            <person name="Theodoulou F.L."/>
            <person name="Tu H."/>
            <person name="Van de Peer Y."/>
            <person name="Verrier P.J."/>
            <person name="Waters E."/>
            <person name="Wood A."/>
            <person name="Yang L."/>
            <person name="Cove D."/>
            <person name="Cuming A."/>
            <person name="Hasebe M."/>
            <person name="Lucas S."/>
            <person name="Mishler D.B."/>
            <person name="Reski R."/>
            <person name="Grigoriev I."/>
            <person name="Quatrano R.S."/>
            <person name="Boore J.L."/>
        </authorList>
    </citation>
    <scope>NUCLEOTIDE SEQUENCE [LARGE SCALE GENOMIC DNA]</scope>
    <source>
        <strain evidence="6 7">cv. Gransden 2004</strain>
    </source>
</reference>
<proteinExistence type="predicted"/>
<feature type="compositionally biased region" description="Basic and acidic residues" evidence="3">
    <location>
        <begin position="364"/>
        <end position="374"/>
    </location>
</feature>
<sequence>MAVATEVAAWRRVEADAVRVKKRAWGADAQQLMQLTMGQMSHSPGIAAFTLDLLGNGKATGPSFSGFNQLESTSAPELKLELDSGDAPVPSGWEKCLDLKTGKLFLVNKNSDESSFGEPCDTWITESVCAPLAHEFLSSKESEKLKQDAGLRVSSSSSSGSLRDSDGRQNNCSHLLSSSGRKQLWNLNGDDCGLASLSGSSGSSPKAARQVSMDLNLELDLNLSTGASAESPIRRQEQAVCTMEMIQNALKRVEEKPSRPRLKQSLSSTFSSLISPRSEPSGASPSTSSSSASSKSTLRVDEAESVTFEPNAIGSSAYSLVMGACTRCLMYVMLNRGDPRCPRCNSQVPVDFSAAPPSKRLRHRGDQQFRADRR</sequence>
<dbReference type="PROSITE" id="PS50020">
    <property type="entry name" value="WW_DOMAIN_2"/>
    <property type="match status" value="1"/>
</dbReference>
<evidence type="ECO:0000313" key="7">
    <source>
        <dbReference type="Proteomes" id="UP000006727"/>
    </source>
</evidence>
<dbReference type="InterPro" id="IPR056440">
    <property type="entry name" value="Zn-ribbon_GIR1"/>
</dbReference>
<protein>
    <recommendedName>
        <fullName evidence="4">WW domain-containing protein</fullName>
    </recommendedName>
</protein>
<dbReference type="SUPFAM" id="SSF51045">
    <property type="entry name" value="WW domain"/>
    <property type="match status" value="1"/>
</dbReference>
<evidence type="ECO:0000259" key="4">
    <source>
        <dbReference type="PROSITE" id="PS50020"/>
    </source>
</evidence>
<dbReference type="EnsemblPlants" id="Pp3c2_10100V3.2">
    <property type="protein sequence ID" value="Pp3c2_10100V3.2"/>
    <property type="gene ID" value="Pp3c2_10100"/>
</dbReference>
<organism evidence="5">
    <name type="scientific">Physcomitrium patens</name>
    <name type="common">Spreading-leaved earth moss</name>
    <name type="synonym">Physcomitrella patens</name>
    <dbReference type="NCBI Taxonomy" id="3218"/>
    <lineage>
        <taxon>Eukaryota</taxon>
        <taxon>Viridiplantae</taxon>
        <taxon>Streptophyta</taxon>
        <taxon>Embryophyta</taxon>
        <taxon>Bryophyta</taxon>
        <taxon>Bryophytina</taxon>
        <taxon>Bryopsida</taxon>
        <taxon>Funariidae</taxon>
        <taxon>Funariales</taxon>
        <taxon>Funariaceae</taxon>
        <taxon>Physcomitrium</taxon>
    </lineage>
</organism>
<feature type="region of interest" description="Disordered" evidence="3">
    <location>
        <begin position="147"/>
        <end position="169"/>
    </location>
</feature>
<reference evidence="6" key="3">
    <citation type="submission" date="2020-12" db="UniProtKB">
        <authorList>
            <consortium name="EnsemblPlants"/>
        </authorList>
    </citation>
    <scope>IDENTIFICATION</scope>
</reference>
<dbReference type="FunCoup" id="A0A2K1L0W9">
    <property type="interactions" value="572"/>
</dbReference>
<dbReference type="OMA" id="TWITESV"/>
<name>A0A2K1L0W9_PHYPA</name>
<dbReference type="OrthoDB" id="1930194at2759"/>
<dbReference type="Gramene" id="Pp3c2_10100V3.2">
    <property type="protein sequence ID" value="Pp3c2_10100V3.2"/>
    <property type="gene ID" value="Pp3c2_10100"/>
</dbReference>
<dbReference type="GO" id="GO:0005737">
    <property type="term" value="C:cytoplasm"/>
    <property type="evidence" value="ECO:0007669"/>
    <property type="project" value="UniProtKB-SubCell"/>
</dbReference>
<feature type="region of interest" description="Disordered" evidence="3">
    <location>
        <begin position="352"/>
        <end position="374"/>
    </location>
</feature>
<dbReference type="Gramene" id="Pp3c2_10100V3.1">
    <property type="protein sequence ID" value="Pp3c2_10100V3.1"/>
    <property type="gene ID" value="Pp3c2_10100"/>
</dbReference>
<evidence type="ECO:0000256" key="2">
    <source>
        <dbReference type="ARBA" id="ARBA00022490"/>
    </source>
</evidence>
<feature type="compositionally biased region" description="Low complexity" evidence="3">
    <location>
        <begin position="263"/>
        <end position="297"/>
    </location>
</feature>
<dbReference type="RefSeq" id="XP_024358073.1">
    <property type="nucleotide sequence ID" value="XM_024502305.2"/>
</dbReference>
<feature type="compositionally biased region" description="Low complexity" evidence="3">
    <location>
        <begin position="150"/>
        <end position="162"/>
    </location>
</feature>
<keyword evidence="2" id="KW-0963">Cytoplasm</keyword>
<dbReference type="EMBL" id="ABEU02000002">
    <property type="protein sequence ID" value="PNR59678.1"/>
    <property type="molecule type" value="Genomic_DNA"/>
</dbReference>
<dbReference type="InterPro" id="IPR001202">
    <property type="entry name" value="WW_dom"/>
</dbReference>
<evidence type="ECO:0000256" key="1">
    <source>
        <dbReference type="ARBA" id="ARBA00004496"/>
    </source>
</evidence>
<dbReference type="PANTHER" id="PTHR14791:SF42">
    <property type="entry name" value="F16L1.2 PROTEIN"/>
    <property type="match status" value="1"/>
</dbReference>
<comment type="subcellular location">
    <subcellularLocation>
        <location evidence="1">Cytoplasm</location>
    </subcellularLocation>
</comment>
<dbReference type="PANTHER" id="PTHR14791">
    <property type="entry name" value="BOMB/KIRA PROTEINS"/>
    <property type="match status" value="1"/>
</dbReference>
<dbReference type="InterPro" id="IPR051105">
    <property type="entry name" value="WWC/KIBRA_Hippo_Reg"/>
</dbReference>
<gene>
    <name evidence="6" type="primary">LOC112273467</name>
    <name evidence="5" type="ORF">PHYPA_002470</name>
</gene>
<dbReference type="EnsemblPlants" id="Pp3c2_10100V3.1">
    <property type="protein sequence ID" value="Pp3c2_10100V3.1"/>
    <property type="gene ID" value="Pp3c2_10100"/>
</dbReference>
<evidence type="ECO:0000313" key="6">
    <source>
        <dbReference type="EnsemblPlants" id="Pp3c2_10100V3.1"/>
    </source>
</evidence>
<keyword evidence="7" id="KW-1185">Reference proteome</keyword>
<dbReference type="Proteomes" id="UP000006727">
    <property type="component" value="Chromosome 2"/>
</dbReference>